<dbReference type="InterPro" id="IPR050406">
    <property type="entry name" value="FGGY_Carb_Kinase"/>
</dbReference>
<keyword evidence="3" id="KW-0418">Kinase</keyword>
<comment type="similarity">
    <text evidence="1">Belongs to the FGGY kinase family.</text>
</comment>
<evidence type="ECO:0000256" key="1">
    <source>
        <dbReference type="ARBA" id="ARBA00009156"/>
    </source>
</evidence>
<dbReference type="InterPro" id="IPR018484">
    <property type="entry name" value="FGGY_N"/>
</dbReference>
<dbReference type="InterPro" id="IPR043129">
    <property type="entry name" value="ATPase_NBD"/>
</dbReference>
<protein>
    <submittedName>
        <fullName evidence="5">Hypothetical conserved protein</fullName>
    </submittedName>
</protein>
<name>H5SBZ1_9BACT</name>
<reference evidence="5" key="2">
    <citation type="journal article" date="2012" name="PLoS ONE">
        <title>A Deeply Branching Thermophilic Bacterium with an Ancient Acetyl-CoA Pathway Dominates a Subsurface Ecosystem.</title>
        <authorList>
            <person name="Takami H."/>
            <person name="Noguchi H."/>
            <person name="Takaki Y."/>
            <person name="Uchiyama I."/>
            <person name="Toyoda A."/>
            <person name="Nishi S."/>
            <person name="Chee G.-J."/>
            <person name="Arai W."/>
            <person name="Nunoura T."/>
            <person name="Itoh T."/>
            <person name="Hattori M."/>
            <person name="Takai K."/>
        </authorList>
    </citation>
    <scope>NUCLEOTIDE SEQUENCE</scope>
</reference>
<accession>H5SBZ1</accession>
<dbReference type="GO" id="GO:0005975">
    <property type="term" value="P:carbohydrate metabolic process"/>
    <property type="evidence" value="ECO:0007669"/>
    <property type="project" value="InterPro"/>
</dbReference>
<dbReference type="InterPro" id="IPR000577">
    <property type="entry name" value="Carb_kinase_FGGY"/>
</dbReference>
<dbReference type="EMBL" id="AP011664">
    <property type="protein sequence ID" value="BAL53677.1"/>
    <property type="molecule type" value="Genomic_DNA"/>
</dbReference>
<proteinExistence type="inferred from homology"/>
<evidence type="ECO:0000256" key="3">
    <source>
        <dbReference type="ARBA" id="ARBA00022777"/>
    </source>
</evidence>
<sequence length="437" mass="48007">MRILAWDIGTSAIKAAVLEMENARPIGPVLRKPLRLRQEGEAATLDPQDILSTLVQLTRALAYQGLGNIEGVGMCCLTPGWLLLGSDGHPLTPVITHLDRRSRPLAKRIWESYGEAFLKETGNKPLPGGLSGIACAHLLQTQSELRAEVRQLVHLNGWLCWLLTGRTAFDWGNAGFTGLFDYQRRRWSERWCRELGIEKEWLGEVVDGCTTMGGLSEPAAMELGLPSGLPVKLGVADTSAAVLFAGMEVGDLLHVVGTTQVLAALVEQPKPGVDHLTRMLGVGPHFLHVAHNPVGGVALEWIRQLCFREQSGAEFFGKTVPMAWQRPTEVKLDPPYLGGDRLAIEPTHAAFQFLHLSTDRLDLLAATLRAMHEHHHRAIEALHLAGPIRQVFLTGGGAEVVQRLFPEYHNGRVYLLEEGSLRGVAKLFAEDAHSMIH</sequence>
<evidence type="ECO:0000256" key="2">
    <source>
        <dbReference type="ARBA" id="ARBA00022679"/>
    </source>
</evidence>
<feature type="domain" description="Carbohydrate kinase FGGY N-terminal" evidence="4">
    <location>
        <begin position="3"/>
        <end position="243"/>
    </location>
</feature>
<dbReference type="CDD" id="cd00366">
    <property type="entry name" value="ASKHA_NBD_FGGY"/>
    <property type="match status" value="1"/>
</dbReference>
<evidence type="ECO:0000259" key="4">
    <source>
        <dbReference type="Pfam" id="PF00370"/>
    </source>
</evidence>
<gene>
    <name evidence="5" type="ORF">HGMM_F07G10C05</name>
</gene>
<dbReference type="PIRSF" id="PIRSF000538">
    <property type="entry name" value="GlpK"/>
    <property type="match status" value="1"/>
</dbReference>
<dbReference type="PANTHER" id="PTHR43095">
    <property type="entry name" value="SUGAR KINASE"/>
    <property type="match status" value="1"/>
</dbReference>
<dbReference type="AlphaFoldDB" id="H5SBZ1"/>
<keyword evidence="2" id="KW-0808">Transferase</keyword>
<evidence type="ECO:0000313" key="5">
    <source>
        <dbReference type="EMBL" id="BAL53677.1"/>
    </source>
</evidence>
<reference evidence="5" key="1">
    <citation type="journal article" date="2005" name="Environ. Microbiol.">
        <title>Genetic and functional properties of uncultivated thermophilic crenarchaeotes from a subsurface gold mine as revealed by analysis of genome fragments.</title>
        <authorList>
            <person name="Nunoura T."/>
            <person name="Hirayama H."/>
            <person name="Takami H."/>
            <person name="Oida H."/>
            <person name="Nishi S."/>
            <person name="Shimamura S."/>
            <person name="Suzuki Y."/>
            <person name="Inagaki F."/>
            <person name="Takai K."/>
            <person name="Nealson K.H."/>
            <person name="Horikoshi K."/>
        </authorList>
    </citation>
    <scope>NUCLEOTIDE SEQUENCE</scope>
</reference>
<organism evidence="5">
    <name type="scientific">uncultured Planctomycetota bacterium</name>
    <dbReference type="NCBI Taxonomy" id="120965"/>
    <lineage>
        <taxon>Bacteria</taxon>
        <taxon>Pseudomonadati</taxon>
        <taxon>Planctomycetota</taxon>
        <taxon>environmental samples</taxon>
    </lineage>
</organism>
<dbReference type="GO" id="GO:0016301">
    <property type="term" value="F:kinase activity"/>
    <property type="evidence" value="ECO:0007669"/>
    <property type="project" value="UniProtKB-KW"/>
</dbReference>
<dbReference type="SUPFAM" id="SSF53067">
    <property type="entry name" value="Actin-like ATPase domain"/>
    <property type="match status" value="2"/>
</dbReference>
<dbReference type="Pfam" id="PF00370">
    <property type="entry name" value="FGGY_N"/>
    <property type="match status" value="1"/>
</dbReference>
<dbReference type="Gene3D" id="3.30.420.40">
    <property type="match status" value="2"/>
</dbReference>